<keyword evidence="9" id="KW-0812">Transmembrane</keyword>
<evidence type="ECO:0000313" key="12">
    <source>
        <dbReference type="EMBL" id="KYC48466.1"/>
    </source>
</evidence>
<evidence type="ECO:0000256" key="6">
    <source>
        <dbReference type="ARBA" id="ARBA00030172"/>
    </source>
</evidence>
<protein>
    <recommendedName>
        <fullName evidence="3">UDP-N-acetyl-D-mannosamine dehydrogenase</fullName>
        <ecNumber evidence="2">1.1.1.336</ecNumber>
    </recommendedName>
    <alternativeName>
        <fullName evidence="6">UDP-ManNAc 6-dehydrogenase</fullName>
    </alternativeName>
</protein>
<dbReference type="PATRIC" id="fig|1706438.3.peg.1165"/>
<dbReference type="InterPro" id="IPR014027">
    <property type="entry name" value="UDP-Glc/GDP-Man_DH_C"/>
</dbReference>
<evidence type="ECO:0000313" key="14">
    <source>
        <dbReference type="Proteomes" id="UP000091929"/>
    </source>
</evidence>
<dbReference type="EC" id="1.1.1.336" evidence="2"/>
<name>A0A150IKS3_9EURY</name>
<dbReference type="InterPro" id="IPR014026">
    <property type="entry name" value="UDP-Glc/GDP-Man_DH_dimer"/>
</dbReference>
<dbReference type="PIRSF" id="PIRSF000124">
    <property type="entry name" value="UDPglc_GDPman_dh"/>
    <property type="match status" value="1"/>
</dbReference>
<comment type="caution">
    <text evidence="11">The sequence shown here is derived from an EMBL/GenBank/DDBJ whole genome shotgun (WGS) entry which is preliminary data.</text>
</comment>
<accession>A0A150IU15</accession>
<dbReference type="EMBL" id="LNJC01000023">
    <property type="protein sequence ID" value="KYC49908.1"/>
    <property type="molecule type" value="Genomic_DNA"/>
</dbReference>
<dbReference type="InterPro" id="IPR001732">
    <property type="entry name" value="UDP-Glc/GDP-Man_DH_N"/>
</dbReference>
<gene>
    <name evidence="11" type="primary">wecC_1</name>
    <name evidence="11" type="ORF">APG10_00901</name>
    <name evidence="12" type="ORF">APG11_00273</name>
    <name evidence="13" type="ORF">APG12_01157</name>
</gene>
<keyword evidence="5" id="KW-0520">NAD</keyword>
<dbReference type="PANTHER" id="PTHR43491">
    <property type="entry name" value="UDP-N-ACETYL-D-MANNOSAMINE DEHYDROGENASE"/>
    <property type="match status" value="1"/>
</dbReference>
<evidence type="ECO:0000256" key="8">
    <source>
        <dbReference type="PIRNR" id="PIRNR000124"/>
    </source>
</evidence>
<dbReference type="GO" id="GO:0051287">
    <property type="term" value="F:NAD binding"/>
    <property type="evidence" value="ECO:0007669"/>
    <property type="project" value="InterPro"/>
</dbReference>
<dbReference type="Gene3D" id="3.40.50.720">
    <property type="entry name" value="NAD(P)-binding Rossmann-like Domain"/>
    <property type="match status" value="2"/>
</dbReference>
<dbReference type="InterPro" id="IPR036291">
    <property type="entry name" value="NAD(P)-bd_dom_sf"/>
</dbReference>
<evidence type="ECO:0000256" key="7">
    <source>
        <dbReference type="ARBA" id="ARBA00049130"/>
    </source>
</evidence>
<dbReference type="AlphaFoldDB" id="A0A150IKS3"/>
<dbReference type="SUPFAM" id="SSF48179">
    <property type="entry name" value="6-phosphogluconate dehydrogenase C-terminal domain-like"/>
    <property type="match status" value="1"/>
</dbReference>
<dbReference type="EMBL" id="LNGF01000004">
    <property type="protein sequence ID" value="KYC48466.1"/>
    <property type="molecule type" value="Genomic_DNA"/>
</dbReference>
<comment type="catalytic activity">
    <reaction evidence="7">
        <text>UDP-N-acetyl-alpha-D-mannosamine + 2 NAD(+) + H2O = UDP-N-acetyl-alpha-D-mannosaminouronate + 2 NADH + 3 H(+)</text>
        <dbReference type="Rhea" id="RHEA:25780"/>
        <dbReference type="ChEBI" id="CHEBI:15377"/>
        <dbReference type="ChEBI" id="CHEBI:15378"/>
        <dbReference type="ChEBI" id="CHEBI:57540"/>
        <dbReference type="ChEBI" id="CHEBI:57945"/>
        <dbReference type="ChEBI" id="CHEBI:68623"/>
        <dbReference type="ChEBI" id="CHEBI:70731"/>
        <dbReference type="EC" id="1.1.1.336"/>
    </reaction>
</comment>
<dbReference type="Pfam" id="PF03721">
    <property type="entry name" value="UDPG_MGDP_dh_N"/>
    <property type="match status" value="1"/>
</dbReference>
<keyword evidence="4 11" id="KW-0560">Oxidoreductase</keyword>
<evidence type="ECO:0000259" key="10">
    <source>
        <dbReference type="SMART" id="SM00984"/>
    </source>
</evidence>
<keyword evidence="9" id="KW-0472">Membrane</keyword>
<dbReference type="Pfam" id="PF03720">
    <property type="entry name" value="UDPG_MGDP_dh_C"/>
    <property type="match status" value="1"/>
</dbReference>
<feature type="domain" description="UDP-glucose/GDP-mannose dehydrogenase C-terminal" evidence="10">
    <location>
        <begin position="328"/>
        <end position="428"/>
    </location>
</feature>
<evidence type="ECO:0000313" key="11">
    <source>
        <dbReference type="EMBL" id="KYC45395.1"/>
    </source>
</evidence>
<evidence type="ECO:0000313" key="15">
    <source>
        <dbReference type="Proteomes" id="UP000092401"/>
    </source>
</evidence>
<accession>A0A150IKS3</accession>
<dbReference type="InterPro" id="IPR036220">
    <property type="entry name" value="UDP-Glc/GDP-Man_DH_C_sf"/>
</dbReference>
<evidence type="ECO:0000256" key="2">
    <source>
        <dbReference type="ARBA" id="ARBA00012935"/>
    </source>
</evidence>
<dbReference type="PANTHER" id="PTHR43491:SF2">
    <property type="entry name" value="UDP-N-ACETYL-D-MANNOSAMINE DEHYDROGENASE"/>
    <property type="match status" value="1"/>
</dbReference>
<comment type="similarity">
    <text evidence="1 8">Belongs to the UDP-glucose/GDP-mannose dehydrogenase family.</text>
</comment>
<evidence type="ECO:0000256" key="9">
    <source>
        <dbReference type="SAM" id="Phobius"/>
    </source>
</evidence>
<dbReference type="PATRIC" id="fig|1706436.3.peg.913"/>
<dbReference type="PIRSF" id="PIRSF500136">
    <property type="entry name" value="UDP_ManNAc_DH"/>
    <property type="match status" value="1"/>
</dbReference>
<dbReference type="GO" id="GO:0089714">
    <property type="term" value="F:UDP-N-acetyl-D-mannosamine dehydrogenase activity"/>
    <property type="evidence" value="ECO:0007669"/>
    <property type="project" value="UniProtKB-EC"/>
</dbReference>
<dbReference type="InterPro" id="IPR008927">
    <property type="entry name" value="6-PGluconate_DH-like_C_sf"/>
</dbReference>
<dbReference type="GO" id="GO:0000271">
    <property type="term" value="P:polysaccharide biosynthetic process"/>
    <property type="evidence" value="ECO:0007669"/>
    <property type="project" value="InterPro"/>
</dbReference>
<evidence type="ECO:0000256" key="3">
    <source>
        <dbReference type="ARBA" id="ARBA00016796"/>
    </source>
</evidence>
<feature type="transmembrane region" description="Helical" evidence="9">
    <location>
        <begin position="12"/>
        <end position="30"/>
    </location>
</feature>
<dbReference type="NCBIfam" id="TIGR03026">
    <property type="entry name" value="NDP-sugDHase"/>
    <property type="match status" value="1"/>
</dbReference>
<dbReference type="EMBL" id="LNGE01000020">
    <property type="protein sequence ID" value="KYC45395.1"/>
    <property type="molecule type" value="Genomic_DNA"/>
</dbReference>
<evidence type="ECO:0000256" key="5">
    <source>
        <dbReference type="ARBA" id="ARBA00023027"/>
    </source>
</evidence>
<proteinExistence type="inferred from homology"/>
<dbReference type="SUPFAM" id="SSF52413">
    <property type="entry name" value="UDP-glucose/GDP-mannose dehydrogenase C-terminal domain"/>
    <property type="match status" value="1"/>
</dbReference>
<evidence type="ECO:0000256" key="4">
    <source>
        <dbReference type="ARBA" id="ARBA00023002"/>
    </source>
</evidence>
<dbReference type="Pfam" id="PF00984">
    <property type="entry name" value="UDPG_MGDP_dh"/>
    <property type="match status" value="1"/>
</dbReference>
<evidence type="ECO:0000256" key="1">
    <source>
        <dbReference type="ARBA" id="ARBA00006601"/>
    </source>
</evidence>
<dbReference type="SMART" id="SM00984">
    <property type="entry name" value="UDPG_MGDP_dh_C"/>
    <property type="match status" value="1"/>
</dbReference>
<accession>A0A150IYJ4</accession>
<dbReference type="GO" id="GO:0016628">
    <property type="term" value="F:oxidoreductase activity, acting on the CH-CH group of donors, NAD or NADP as acceptor"/>
    <property type="evidence" value="ECO:0007669"/>
    <property type="project" value="InterPro"/>
</dbReference>
<dbReference type="Proteomes" id="UP000092403">
    <property type="component" value="Unassembled WGS sequence"/>
</dbReference>
<organism evidence="11 15">
    <name type="scientific">Candidatus Methanofastidiosum methylothiophilum</name>
    <dbReference type="NCBI Taxonomy" id="1705564"/>
    <lineage>
        <taxon>Archaea</taxon>
        <taxon>Methanobacteriati</taxon>
        <taxon>Methanobacteriota</taxon>
        <taxon>Stenosarchaea group</taxon>
        <taxon>Candidatus Methanofastidiosia</taxon>
        <taxon>Candidatus Methanofastidiosales</taxon>
        <taxon>Candidatus Methanofastidiosaceae</taxon>
        <taxon>Candidatus Methanofastidiosum</taxon>
    </lineage>
</organism>
<dbReference type="PATRIC" id="fig|1706437.3.peg.273"/>
<dbReference type="InterPro" id="IPR028359">
    <property type="entry name" value="UDP_ManNAc/GlcNAc_DH"/>
</dbReference>
<dbReference type="InterPro" id="IPR017476">
    <property type="entry name" value="UDP-Glc/GDP-Man"/>
</dbReference>
<dbReference type="SUPFAM" id="SSF51735">
    <property type="entry name" value="NAD(P)-binding Rossmann-fold domains"/>
    <property type="match status" value="1"/>
</dbReference>
<dbReference type="Proteomes" id="UP000091929">
    <property type="component" value="Unassembled WGS sequence"/>
</dbReference>
<keyword evidence="9" id="KW-1133">Transmembrane helix</keyword>
<sequence length="446" mass="49414">MLKDKIKNKDATLCIIGLGYVGLPTAIFFAEKGFNVIGVDKKKEVIEKVNKGISHLGELGLDERLKKVVSLKKLYATSDTKDAVSKSDVAILIVPTPITKDKEPDLSYVESAGEEVRDGLKKGQLIILESTVYPGVTEEVLQPILESTGLKAGVDFGLAYCPERYNPGDSQHTIENVKRIVGGINDEWGEITKDLYAHVIKAGVTKVRDIKTAEAAKVIENIQRDLNIALMNELSLIFEKMGIDIMDVIKAASTKWNFNVYYPGAGVGGHCLPVDPYYLVAKARGLGYHSKVITAGRAVNDHMPHHIFELLRDSLNEVERPVKNSKIVVLGFSYKENVGDARETPVEHLVQELLTSKADVTVVDPFVEESFIKSFGVKFEHDPYNALKKADALVLMTSHQIFKEIDLEKIKKIMNTPIIIDGRRIYEKEKATKLGFTYKGVGAGFK</sequence>
<evidence type="ECO:0000313" key="13">
    <source>
        <dbReference type="EMBL" id="KYC49908.1"/>
    </source>
</evidence>
<dbReference type="Proteomes" id="UP000092401">
    <property type="component" value="Unassembled WGS sequence"/>
</dbReference>
<reference evidence="14 15" key="1">
    <citation type="journal article" date="2016" name="ISME J.">
        <title>Chasing the elusive Euryarchaeota class WSA2: genomes reveal a uniquely fastidious methyl-reducing methanogen.</title>
        <authorList>
            <person name="Nobu M.K."/>
            <person name="Narihiro T."/>
            <person name="Kuroda K."/>
            <person name="Mei R."/>
            <person name="Liu W.T."/>
        </authorList>
    </citation>
    <scope>NUCLEOTIDE SEQUENCE [LARGE SCALE GENOMIC DNA]</scope>
    <source>
        <strain evidence="11">B03fssc0709_Meth_Bin005</strain>
        <strain evidence="12">B15fssc0709_Meth_Bin003</strain>
        <strain evidence="13">BMIXfssc0709_Meth_Bin006</strain>
    </source>
</reference>